<evidence type="ECO:0000313" key="2">
    <source>
        <dbReference type="Proteomes" id="UP001153331"/>
    </source>
</evidence>
<sequence length="334" mass="36186">MSSQANSIRKVAIVGASGKIGSFILESLLKTGNHEVTILTRPDSSATFPSSPNIRVVQVDYASEPDMVNALRNHDFLIITLSTSAPPTLHAQIVAAAAQAGIQWIMPNYWAFALGERGGALAADPLLGSFAKFIDDVRNVSVPEGGVKPNFVALCNGFWYEFSLSMGEPWFGFDIKNRKVTLYDEGNVKISTSTWSLCGEAVASLLSLPVTGSGDGEPALEDFKNDGVTISSFLISQRDMLDSLHRVLGTSDADWAITKQPVKERYQQGLQQLQAGDRLGFAKAMYARLFFPGEGGDYETGYTLDNEKLRLPKEDLDEATKRAVEMASNGAGIH</sequence>
<name>A0ACC2I7Y2_9PLEO</name>
<keyword evidence="2" id="KW-1185">Reference proteome</keyword>
<dbReference type="Proteomes" id="UP001153331">
    <property type="component" value="Unassembled WGS sequence"/>
</dbReference>
<evidence type="ECO:0000313" key="1">
    <source>
        <dbReference type="EMBL" id="KAJ8111274.1"/>
    </source>
</evidence>
<proteinExistence type="predicted"/>
<organism evidence="1 2">
    <name type="scientific">Boeremia exigua</name>
    <dbReference type="NCBI Taxonomy" id="749465"/>
    <lineage>
        <taxon>Eukaryota</taxon>
        <taxon>Fungi</taxon>
        <taxon>Dikarya</taxon>
        <taxon>Ascomycota</taxon>
        <taxon>Pezizomycotina</taxon>
        <taxon>Dothideomycetes</taxon>
        <taxon>Pleosporomycetidae</taxon>
        <taxon>Pleosporales</taxon>
        <taxon>Pleosporineae</taxon>
        <taxon>Didymellaceae</taxon>
        <taxon>Boeremia</taxon>
    </lineage>
</organism>
<accession>A0ACC2I7Y2</accession>
<comment type="caution">
    <text evidence="1">The sequence shown here is derived from an EMBL/GenBank/DDBJ whole genome shotgun (WGS) entry which is preliminary data.</text>
</comment>
<gene>
    <name evidence="1" type="ORF">OPT61_g6098</name>
</gene>
<reference evidence="1" key="1">
    <citation type="submission" date="2022-11" db="EMBL/GenBank/DDBJ databases">
        <title>Genome Sequence of Boeremia exigua.</title>
        <authorList>
            <person name="Buettner E."/>
        </authorList>
    </citation>
    <scope>NUCLEOTIDE SEQUENCE</scope>
    <source>
        <strain evidence="1">CU02</strain>
    </source>
</reference>
<dbReference type="EMBL" id="JAPHNI010000421">
    <property type="protein sequence ID" value="KAJ8111274.1"/>
    <property type="molecule type" value="Genomic_DNA"/>
</dbReference>
<protein>
    <submittedName>
        <fullName evidence="1">Uncharacterized protein</fullName>
    </submittedName>
</protein>